<keyword evidence="3 6" id="KW-0067">ATP-binding</keyword>
<dbReference type="PRINTS" id="PR00298">
    <property type="entry name" value="CHAPERONIN60"/>
</dbReference>
<dbReference type="Pfam" id="PF00118">
    <property type="entry name" value="Cpn60_TCP1"/>
    <property type="match status" value="1"/>
</dbReference>
<evidence type="ECO:0000256" key="3">
    <source>
        <dbReference type="ARBA" id="ARBA00022840"/>
    </source>
</evidence>
<dbReference type="EMBL" id="CAATGZ010000007">
    <property type="protein sequence ID" value="VNP79889.1"/>
    <property type="molecule type" value="Genomic_DNA"/>
</dbReference>
<keyword evidence="2 6" id="KW-0547">Nucleotide-binding</keyword>
<dbReference type="SUPFAM" id="SSF54849">
    <property type="entry name" value="GroEL-intermediate domain like"/>
    <property type="match status" value="1"/>
</dbReference>
<evidence type="ECO:0000256" key="6">
    <source>
        <dbReference type="HAMAP-Rule" id="MF_00600"/>
    </source>
</evidence>
<dbReference type="GO" id="GO:0140662">
    <property type="term" value="F:ATP-dependent protein folding chaperone"/>
    <property type="evidence" value="ECO:0007669"/>
    <property type="project" value="InterPro"/>
</dbReference>
<dbReference type="Gene3D" id="3.50.7.10">
    <property type="entry name" value="GroEL"/>
    <property type="match status" value="1"/>
</dbReference>
<dbReference type="NCBIfam" id="NF000592">
    <property type="entry name" value="PRK00013.1"/>
    <property type="match status" value="1"/>
</dbReference>
<keyword evidence="4 6" id="KW-0143">Chaperone</keyword>
<name>A0A4J1XD91_STREE</name>
<dbReference type="GO" id="GO:0005524">
    <property type="term" value="F:ATP binding"/>
    <property type="evidence" value="ECO:0007669"/>
    <property type="project" value="UniProtKB-UniRule"/>
</dbReference>
<evidence type="ECO:0000256" key="8">
    <source>
        <dbReference type="RuleBase" id="RU000419"/>
    </source>
</evidence>
<dbReference type="FunFam" id="1.10.560.10:FF:000001">
    <property type="entry name" value="60 kDa chaperonin"/>
    <property type="match status" value="1"/>
</dbReference>
<comment type="function">
    <text evidence="6 8">Together with its co-chaperonin GroES, plays an essential role in assisting protein folding. The GroEL-GroES system forms a nano-cage that allows encapsulation of the non-native substrate proteins and provides a physical environment optimized to promote and accelerate protein folding.</text>
</comment>
<keyword evidence="6" id="KW-0963">Cytoplasm</keyword>
<dbReference type="NCBIfam" id="TIGR02348">
    <property type="entry name" value="GroEL"/>
    <property type="match status" value="1"/>
</dbReference>
<dbReference type="InterPro" id="IPR001844">
    <property type="entry name" value="Cpn60/GroEL"/>
</dbReference>
<comment type="subunit">
    <text evidence="6 8">Forms a cylinder of 14 subunits composed of two heptameric rings stacked back-to-back. Interacts with the co-chaperonin GroES.</text>
</comment>
<feature type="binding site" evidence="6">
    <location>
        <position position="492"/>
    </location>
    <ligand>
        <name>ATP</name>
        <dbReference type="ChEBI" id="CHEBI:30616"/>
    </ligand>
</feature>
<accession>A0A4J1XD91</accession>
<dbReference type="Gene3D" id="1.10.560.10">
    <property type="entry name" value="GroEL-like equatorial domain"/>
    <property type="match status" value="1"/>
</dbReference>
<evidence type="ECO:0000313" key="9">
    <source>
        <dbReference type="EMBL" id="VNP79889.1"/>
    </source>
</evidence>
<dbReference type="HAMAP" id="MF_00600">
    <property type="entry name" value="CH60"/>
    <property type="match status" value="1"/>
</dbReference>
<feature type="binding site" evidence="6">
    <location>
        <begin position="476"/>
        <end position="478"/>
    </location>
    <ligand>
        <name>ATP</name>
        <dbReference type="ChEBI" id="CHEBI:30616"/>
    </ligand>
</feature>
<dbReference type="CDD" id="cd03344">
    <property type="entry name" value="GroEL"/>
    <property type="match status" value="1"/>
</dbReference>
<evidence type="ECO:0000256" key="4">
    <source>
        <dbReference type="ARBA" id="ARBA00023186"/>
    </source>
</evidence>
<keyword evidence="5 6" id="KW-0413">Isomerase</keyword>
<organism evidence="9">
    <name type="scientific">Streptococcus pneumoniae</name>
    <dbReference type="NCBI Taxonomy" id="1313"/>
    <lineage>
        <taxon>Bacteria</taxon>
        <taxon>Bacillati</taxon>
        <taxon>Bacillota</taxon>
        <taxon>Bacilli</taxon>
        <taxon>Lactobacillales</taxon>
        <taxon>Streptococcaceae</taxon>
        <taxon>Streptococcus</taxon>
    </lineage>
</organism>
<feature type="binding site" evidence="6">
    <location>
        <begin position="29"/>
        <end position="32"/>
    </location>
    <ligand>
        <name>ATP</name>
        <dbReference type="ChEBI" id="CHEBI:30616"/>
    </ligand>
</feature>
<proteinExistence type="inferred from homology"/>
<dbReference type="NCBIfam" id="NF009488">
    <property type="entry name" value="PRK12850.1"/>
    <property type="match status" value="1"/>
</dbReference>
<dbReference type="InterPro" id="IPR002423">
    <property type="entry name" value="Cpn60/GroEL/TCP-1"/>
</dbReference>
<dbReference type="PANTHER" id="PTHR45633">
    <property type="entry name" value="60 KDA HEAT SHOCK PROTEIN, MITOCHONDRIAL"/>
    <property type="match status" value="1"/>
</dbReference>
<dbReference type="Gene3D" id="3.30.260.10">
    <property type="entry name" value="TCP-1-like chaperonin intermediate domain"/>
    <property type="match status" value="1"/>
</dbReference>
<evidence type="ECO:0000256" key="1">
    <source>
        <dbReference type="ARBA" id="ARBA00006607"/>
    </source>
</evidence>
<sequence>MSKEIKFSSDARSAMVRGVDILADTVKVTLGPKGRNVVLEKSFGSPLITNDGVTIAKEIELEDHFENMGAKLVSEVASKTNDIAGDGTTTATVLTQAIVREGIKNVTAGANPIGIRRGIETAVVAAVEALKNNAIPVANKEAIAQVAAVSSRSEKVGEYISEAMEKVGKDGVITIEESRGMETELEVVEGMQFDRGYLSQYMVTDSEKMVADLENPYILITDKKISNIQEILPLLESILQSNRPLLIIADDVDGEALPTLVLNKIRGTFNVVAVKAPGFGDRRKAMLEDIAILTGGTVITEDLGLELKDATIEALGQAARVTVDKDSTVIVEGAGNPEAISHRVAVIKSQIETTTSEFDREKLQERLAKLSGGVAVIKVGAATETELKEMKLRIEDALNATRAAVEEGIVAGGGTALVNVIPAVATLELTGDEATGRNIVLRALEEPVRQIAHNAGFEGSIVIDRLKNAELGIGFNAATGEWVNMIDQGIIDPVKVSRSALQNAASVASLILTTEAVVANKPEPVAPAPAMDPSMMGGMM</sequence>
<dbReference type="RefSeq" id="WP_050137552.1">
    <property type="nucleotide sequence ID" value="NZ_CGWD01000018.1"/>
</dbReference>
<dbReference type="FunFam" id="3.50.7.10:FF:000001">
    <property type="entry name" value="60 kDa chaperonin"/>
    <property type="match status" value="1"/>
</dbReference>
<dbReference type="NCBIfam" id="NF009489">
    <property type="entry name" value="PRK12851.1"/>
    <property type="match status" value="1"/>
</dbReference>
<dbReference type="SUPFAM" id="SSF48592">
    <property type="entry name" value="GroEL equatorial domain-like"/>
    <property type="match status" value="1"/>
</dbReference>
<dbReference type="InterPro" id="IPR027413">
    <property type="entry name" value="GROEL-like_equatorial_sf"/>
</dbReference>
<feature type="binding site" evidence="6">
    <location>
        <position position="413"/>
    </location>
    <ligand>
        <name>ATP</name>
        <dbReference type="ChEBI" id="CHEBI:30616"/>
    </ligand>
</feature>
<dbReference type="GO" id="GO:0051082">
    <property type="term" value="F:unfolded protein binding"/>
    <property type="evidence" value="ECO:0007669"/>
    <property type="project" value="UniProtKB-UniRule"/>
</dbReference>
<feature type="binding site" evidence="6">
    <location>
        <begin position="86"/>
        <end position="90"/>
    </location>
    <ligand>
        <name>ATP</name>
        <dbReference type="ChEBI" id="CHEBI:30616"/>
    </ligand>
</feature>
<evidence type="ECO:0000256" key="7">
    <source>
        <dbReference type="RuleBase" id="RU000418"/>
    </source>
</evidence>
<evidence type="ECO:0000256" key="5">
    <source>
        <dbReference type="ARBA" id="ARBA00023235"/>
    </source>
</evidence>
<dbReference type="AlphaFoldDB" id="A0A4J1XD91"/>
<dbReference type="GO" id="GO:0016853">
    <property type="term" value="F:isomerase activity"/>
    <property type="evidence" value="ECO:0007669"/>
    <property type="project" value="UniProtKB-KW"/>
</dbReference>
<comment type="similarity">
    <text evidence="1 6 7">Belongs to the chaperonin (HSP60) family.</text>
</comment>
<comment type="caution">
    <text evidence="6">Lacks conserved residue(s) required for the propagation of feature annotation.</text>
</comment>
<reference evidence="9" key="1">
    <citation type="submission" date="2019-04" db="EMBL/GenBank/DDBJ databases">
        <authorList>
            <consortium name="Pathogen Informatics"/>
        </authorList>
    </citation>
    <scope>NUCLEOTIDE SEQUENCE</scope>
    <source>
        <strain evidence="9">GPSC252</strain>
    </source>
</reference>
<comment type="subcellular location">
    <subcellularLocation>
        <location evidence="6">Cytoplasm</location>
    </subcellularLocation>
</comment>
<dbReference type="SUPFAM" id="SSF52029">
    <property type="entry name" value="GroEL apical domain-like"/>
    <property type="match status" value="1"/>
</dbReference>
<dbReference type="NCBIfam" id="NF009487">
    <property type="entry name" value="PRK12849.1"/>
    <property type="match status" value="1"/>
</dbReference>
<dbReference type="GO" id="GO:0042026">
    <property type="term" value="P:protein refolding"/>
    <property type="evidence" value="ECO:0007669"/>
    <property type="project" value="UniProtKB-UniRule"/>
</dbReference>
<dbReference type="InterPro" id="IPR027410">
    <property type="entry name" value="TCP-1-like_intermed_sf"/>
</dbReference>
<evidence type="ECO:0000256" key="2">
    <source>
        <dbReference type="ARBA" id="ARBA00022741"/>
    </source>
</evidence>
<dbReference type="InterPro" id="IPR027409">
    <property type="entry name" value="GroEL-like_apical_dom_sf"/>
</dbReference>
<protein>
    <recommendedName>
        <fullName evidence="6">Chaperonin GroEL</fullName>
        <ecNumber evidence="6">5.6.1.7</ecNumber>
    </recommendedName>
    <alternativeName>
        <fullName evidence="6">60 kDa chaperonin</fullName>
    </alternativeName>
    <alternativeName>
        <fullName evidence="6">Chaperonin-60</fullName>
        <shortName evidence="6">Cpn60</shortName>
    </alternativeName>
</protein>
<dbReference type="PROSITE" id="PS00296">
    <property type="entry name" value="CHAPERONINS_CPN60"/>
    <property type="match status" value="1"/>
</dbReference>
<dbReference type="InterPro" id="IPR018370">
    <property type="entry name" value="Chaperonin_Cpn60_CS"/>
</dbReference>
<gene>
    <name evidence="6 9" type="primary">groEL</name>
    <name evidence="6" type="synonym">groL</name>
    <name evidence="9" type="ORF">SAMEA2467336_00891</name>
</gene>
<dbReference type="EC" id="5.6.1.7" evidence="6"/>
<dbReference type="GO" id="GO:0005737">
    <property type="term" value="C:cytoplasm"/>
    <property type="evidence" value="ECO:0007669"/>
    <property type="project" value="UniProtKB-SubCell"/>
</dbReference>